<reference evidence="2" key="1">
    <citation type="submission" date="2021-01" db="EMBL/GenBank/DDBJ databases">
        <title>A chromosome-scale assembly of European eel, Anguilla anguilla.</title>
        <authorList>
            <person name="Henkel C."/>
            <person name="Jong-Raadsen S.A."/>
            <person name="Dufour S."/>
            <person name="Weltzien F.-A."/>
            <person name="Palstra A.P."/>
            <person name="Pelster B."/>
            <person name="Spaink H.P."/>
            <person name="Van Den Thillart G.E."/>
            <person name="Jansen H."/>
            <person name="Zahm M."/>
            <person name="Klopp C."/>
            <person name="Cedric C."/>
            <person name="Louis A."/>
            <person name="Berthelot C."/>
            <person name="Parey E."/>
            <person name="Roest Crollius H."/>
            <person name="Montfort J."/>
            <person name="Robinson-Rechavi M."/>
            <person name="Bucao C."/>
            <person name="Bouchez O."/>
            <person name="Gislard M."/>
            <person name="Lluch J."/>
            <person name="Milhes M."/>
            <person name="Lampietro C."/>
            <person name="Lopez Roques C."/>
            <person name="Donnadieu C."/>
            <person name="Braasch I."/>
            <person name="Desvignes T."/>
            <person name="Postlethwait J."/>
            <person name="Bobe J."/>
            <person name="Guiguen Y."/>
            <person name="Dirks R."/>
        </authorList>
    </citation>
    <scope>NUCLEOTIDE SEQUENCE</scope>
    <source>
        <strain evidence="2">Tag_6206</strain>
        <tissue evidence="2">Liver</tissue>
    </source>
</reference>
<protein>
    <submittedName>
        <fullName evidence="2">Uncharacterized protein</fullName>
    </submittedName>
</protein>
<feature type="compositionally biased region" description="Low complexity" evidence="1">
    <location>
        <begin position="266"/>
        <end position="279"/>
    </location>
</feature>
<accession>A0A9D3LNY0</accession>
<dbReference type="EMBL" id="JAFIRN010000015">
    <property type="protein sequence ID" value="KAG5834136.1"/>
    <property type="molecule type" value="Genomic_DNA"/>
</dbReference>
<feature type="non-terminal residue" evidence="2">
    <location>
        <position position="279"/>
    </location>
</feature>
<evidence type="ECO:0000313" key="3">
    <source>
        <dbReference type="Proteomes" id="UP001044222"/>
    </source>
</evidence>
<gene>
    <name evidence="2" type="ORF">ANANG_G00258220</name>
</gene>
<keyword evidence="3" id="KW-1185">Reference proteome</keyword>
<comment type="caution">
    <text evidence="2">The sequence shown here is derived from an EMBL/GenBank/DDBJ whole genome shotgun (WGS) entry which is preliminary data.</text>
</comment>
<organism evidence="2 3">
    <name type="scientific">Anguilla anguilla</name>
    <name type="common">European freshwater eel</name>
    <name type="synonym">Muraena anguilla</name>
    <dbReference type="NCBI Taxonomy" id="7936"/>
    <lineage>
        <taxon>Eukaryota</taxon>
        <taxon>Metazoa</taxon>
        <taxon>Chordata</taxon>
        <taxon>Craniata</taxon>
        <taxon>Vertebrata</taxon>
        <taxon>Euteleostomi</taxon>
        <taxon>Actinopterygii</taxon>
        <taxon>Neopterygii</taxon>
        <taxon>Teleostei</taxon>
        <taxon>Anguilliformes</taxon>
        <taxon>Anguillidae</taxon>
        <taxon>Anguilla</taxon>
    </lineage>
</organism>
<dbReference type="Proteomes" id="UP001044222">
    <property type="component" value="Chromosome 15"/>
</dbReference>
<sequence length="279" mass="31759">MKNAWMVDWELLCGRGLGAQLRELLCGRGLGAQLRELCSRGLGAQLRELLCSRGLGAQLRELLCSRGLAAQLRELLCGRGLGAQLRELLCGRGLGAQLREVEKTEYIGVYIKNERRKINTKHRLRRRTAQSKQQADNVSKHREARGETDIATPDTLQTKLHSSTSAFFNSSRLLGVYDPRANLHTSLKPRSPWTRFQDFYKKKKKKKRFSPELVDYKLSAQENRAGRPLREFWERGEKIFPNTAQKSKMAAVHSNQLRQRRKTRPSSSSQSALSSNDRG</sequence>
<feature type="compositionally biased region" description="Basic and acidic residues" evidence="1">
    <location>
        <begin position="138"/>
        <end position="148"/>
    </location>
</feature>
<dbReference type="AlphaFoldDB" id="A0A9D3LNY0"/>
<proteinExistence type="predicted"/>
<name>A0A9D3LNY0_ANGAN</name>
<feature type="region of interest" description="Disordered" evidence="1">
    <location>
        <begin position="245"/>
        <end position="279"/>
    </location>
</feature>
<feature type="region of interest" description="Disordered" evidence="1">
    <location>
        <begin position="121"/>
        <end position="152"/>
    </location>
</feature>
<evidence type="ECO:0000313" key="2">
    <source>
        <dbReference type="EMBL" id="KAG5834136.1"/>
    </source>
</evidence>
<evidence type="ECO:0000256" key="1">
    <source>
        <dbReference type="SAM" id="MobiDB-lite"/>
    </source>
</evidence>